<accession>J3PK49</accession>
<name>J3PK49_GAET3</name>
<organism evidence="2">
    <name type="scientific">Gaeumannomyces tritici (strain R3-111a-1)</name>
    <name type="common">Wheat and barley take-all root rot fungus</name>
    <name type="synonym">Gaeumannomyces graminis var. tritici</name>
    <dbReference type="NCBI Taxonomy" id="644352"/>
    <lineage>
        <taxon>Eukaryota</taxon>
        <taxon>Fungi</taxon>
        <taxon>Dikarya</taxon>
        <taxon>Ascomycota</taxon>
        <taxon>Pezizomycotina</taxon>
        <taxon>Sordariomycetes</taxon>
        <taxon>Sordariomycetidae</taxon>
        <taxon>Magnaporthales</taxon>
        <taxon>Magnaporthaceae</taxon>
        <taxon>Gaeumannomyces</taxon>
    </lineage>
</organism>
<dbReference type="EnsemblFungi" id="EJT68526">
    <property type="protein sequence ID" value="EJT68526"/>
    <property type="gene ID" value="GGTG_13895"/>
</dbReference>
<evidence type="ECO:0000313" key="3">
    <source>
        <dbReference type="EnsemblFungi" id="EJT68526"/>
    </source>
</evidence>
<keyword evidence="4" id="KW-1185">Reference proteome</keyword>
<proteinExistence type="predicted"/>
<dbReference type="Proteomes" id="UP000006039">
    <property type="component" value="Unassembled WGS sequence"/>
</dbReference>
<dbReference type="AlphaFoldDB" id="J3PK49"/>
<dbReference type="GeneID" id="20354353"/>
<protein>
    <submittedName>
        <fullName evidence="2 3">Uncharacterized protein</fullName>
    </submittedName>
</protein>
<reference evidence="3" key="4">
    <citation type="journal article" date="2015" name="G3 (Bethesda)">
        <title>Genome sequences of three phytopathogenic species of the Magnaporthaceae family of fungi.</title>
        <authorList>
            <person name="Okagaki L.H."/>
            <person name="Nunes C.C."/>
            <person name="Sailsbery J."/>
            <person name="Clay B."/>
            <person name="Brown D."/>
            <person name="John T."/>
            <person name="Oh Y."/>
            <person name="Young N."/>
            <person name="Fitzgerald M."/>
            <person name="Haas B.J."/>
            <person name="Zeng Q."/>
            <person name="Young S."/>
            <person name="Adiconis X."/>
            <person name="Fan L."/>
            <person name="Levin J.Z."/>
            <person name="Mitchell T.K."/>
            <person name="Okubara P.A."/>
            <person name="Farman M.L."/>
            <person name="Kohn L.M."/>
            <person name="Birren B."/>
            <person name="Ma L.-J."/>
            <person name="Dean R.A."/>
        </authorList>
    </citation>
    <scope>NUCLEOTIDE SEQUENCE</scope>
    <source>
        <strain evidence="3">R3-111a-1</strain>
    </source>
</reference>
<dbReference type="HOGENOM" id="CLU_2867780_0_0_1"/>
<evidence type="ECO:0000313" key="2">
    <source>
        <dbReference type="EMBL" id="EJT68526.1"/>
    </source>
</evidence>
<reference evidence="3" key="5">
    <citation type="submission" date="2018-04" db="UniProtKB">
        <authorList>
            <consortium name="EnsemblFungi"/>
        </authorList>
    </citation>
    <scope>IDENTIFICATION</scope>
    <source>
        <strain evidence="3">R3-111a-1</strain>
    </source>
</reference>
<dbReference type="EMBL" id="GL385468">
    <property type="protein sequence ID" value="EJT68526.1"/>
    <property type="molecule type" value="Genomic_DNA"/>
</dbReference>
<evidence type="ECO:0000313" key="4">
    <source>
        <dbReference type="Proteomes" id="UP000006039"/>
    </source>
</evidence>
<reference evidence="2" key="2">
    <citation type="submission" date="2010-07" db="EMBL/GenBank/DDBJ databases">
        <authorList>
            <consortium name="The Broad Institute Genome Sequencing Platform"/>
            <consortium name="Broad Institute Genome Sequencing Center for Infectious Disease"/>
            <person name="Ma L.-J."/>
            <person name="Dead R."/>
            <person name="Young S."/>
            <person name="Zeng Q."/>
            <person name="Koehrsen M."/>
            <person name="Alvarado L."/>
            <person name="Berlin A."/>
            <person name="Chapman S.B."/>
            <person name="Chen Z."/>
            <person name="Freedman E."/>
            <person name="Gellesch M."/>
            <person name="Goldberg J."/>
            <person name="Griggs A."/>
            <person name="Gujja S."/>
            <person name="Heilman E.R."/>
            <person name="Heiman D."/>
            <person name="Hepburn T."/>
            <person name="Howarth C."/>
            <person name="Jen D."/>
            <person name="Larson L."/>
            <person name="Mehta T."/>
            <person name="Neiman D."/>
            <person name="Pearson M."/>
            <person name="Roberts A."/>
            <person name="Saif S."/>
            <person name="Shea T."/>
            <person name="Shenoy N."/>
            <person name="Sisk P."/>
            <person name="Stolte C."/>
            <person name="Sykes S."/>
            <person name="Walk T."/>
            <person name="White J."/>
            <person name="Yandava C."/>
            <person name="Haas B."/>
            <person name="Nusbaum C."/>
            <person name="Birren B."/>
        </authorList>
    </citation>
    <scope>NUCLEOTIDE SEQUENCE</scope>
    <source>
        <strain evidence="2">R3-111a-1</strain>
    </source>
</reference>
<sequence length="64" mass="6812">MEGSSKCEPAAKHLEGAHPKTSGSSLRERRAALPDTSTSSRDVGKWRSPRGGDGSSFDEEVPLD</sequence>
<dbReference type="RefSeq" id="XP_009230083.1">
    <property type="nucleotide sequence ID" value="XM_009231819.1"/>
</dbReference>
<feature type="region of interest" description="Disordered" evidence="1">
    <location>
        <begin position="1"/>
        <end position="64"/>
    </location>
</feature>
<evidence type="ECO:0000256" key="1">
    <source>
        <dbReference type="SAM" id="MobiDB-lite"/>
    </source>
</evidence>
<reference evidence="4" key="1">
    <citation type="submission" date="2010-07" db="EMBL/GenBank/DDBJ databases">
        <title>The genome sequence of Gaeumannomyces graminis var. tritici strain R3-111a-1.</title>
        <authorList>
            <consortium name="The Broad Institute Genome Sequencing Platform"/>
            <person name="Ma L.-J."/>
            <person name="Dead R."/>
            <person name="Young S."/>
            <person name="Zeng Q."/>
            <person name="Koehrsen M."/>
            <person name="Alvarado L."/>
            <person name="Berlin A."/>
            <person name="Chapman S.B."/>
            <person name="Chen Z."/>
            <person name="Freedman E."/>
            <person name="Gellesch M."/>
            <person name="Goldberg J."/>
            <person name="Griggs A."/>
            <person name="Gujja S."/>
            <person name="Heilman E.R."/>
            <person name="Heiman D."/>
            <person name="Hepburn T."/>
            <person name="Howarth C."/>
            <person name="Jen D."/>
            <person name="Larson L."/>
            <person name="Mehta T."/>
            <person name="Neiman D."/>
            <person name="Pearson M."/>
            <person name="Roberts A."/>
            <person name="Saif S."/>
            <person name="Shea T."/>
            <person name="Shenoy N."/>
            <person name="Sisk P."/>
            <person name="Stolte C."/>
            <person name="Sykes S."/>
            <person name="Walk T."/>
            <person name="White J."/>
            <person name="Yandava C."/>
            <person name="Haas B."/>
            <person name="Nusbaum C."/>
            <person name="Birren B."/>
        </authorList>
    </citation>
    <scope>NUCLEOTIDE SEQUENCE [LARGE SCALE GENOMIC DNA]</scope>
    <source>
        <strain evidence="4">R3-111a-1</strain>
    </source>
</reference>
<reference evidence="2" key="3">
    <citation type="submission" date="2010-09" db="EMBL/GenBank/DDBJ databases">
        <title>Annotation of Gaeumannomyces graminis var. tritici R3-111a-1.</title>
        <authorList>
            <consortium name="The Broad Institute Genome Sequencing Platform"/>
            <person name="Ma L.-J."/>
            <person name="Dead R."/>
            <person name="Young S.K."/>
            <person name="Zeng Q."/>
            <person name="Gargeya S."/>
            <person name="Fitzgerald M."/>
            <person name="Haas B."/>
            <person name="Abouelleil A."/>
            <person name="Alvarado L."/>
            <person name="Arachchi H.M."/>
            <person name="Berlin A."/>
            <person name="Brown A."/>
            <person name="Chapman S.B."/>
            <person name="Chen Z."/>
            <person name="Dunbar C."/>
            <person name="Freedman E."/>
            <person name="Gearin G."/>
            <person name="Gellesch M."/>
            <person name="Goldberg J."/>
            <person name="Griggs A."/>
            <person name="Gujja S."/>
            <person name="Heiman D."/>
            <person name="Howarth C."/>
            <person name="Larson L."/>
            <person name="Lui A."/>
            <person name="MacDonald P.J.P."/>
            <person name="Mehta T."/>
            <person name="Montmayeur A."/>
            <person name="Murphy C."/>
            <person name="Neiman D."/>
            <person name="Pearson M."/>
            <person name="Priest M."/>
            <person name="Roberts A."/>
            <person name="Saif S."/>
            <person name="Shea T."/>
            <person name="Shenoy N."/>
            <person name="Sisk P."/>
            <person name="Stolte C."/>
            <person name="Sykes S."/>
            <person name="Yandava C."/>
            <person name="Wortman J."/>
            <person name="Nusbaum C."/>
            <person name="Birren B."/>
        </authorList>
    </citation>
    <scope>NUCLEOTIDE SEQUENCE</scope>
    <source>
        <strain evidence="2">R3-111a-1</strain>
    </source>
</reference>
<dbReference type="VEuPathDB" id="FungiDB:GGTG_13895"/>
<feature type="compositionally biased region" description="Basic and acidic residues" evidence="1">
    <location>
        <begin position="9"/>
        <end position="18"/>
    </location>
</feature>
<gene>
    <name evidence="3" type="primary">20354353</name>
    <name evidence="2" type="ORF">GGTG_13895</name>
</gene>